<feature type="domain" description="GST N-terminal" evidence="1">
    <location>
        <begin position="1"/>
        <end position="83"/>
    </location>
</feature>
<dbReference type="SUPFAM" id="SSF52833">
    <property type="entry name" value="Thioredoxin-like"/>
    <property type="match status" value="1"/>
</dbReference>
<dbReference type="PANTHER" id="PTHR44051:SF2">
    <property type="entry name" value="HYPOTHETICAL GLUTATHIONE S-TRANSFERASE LIKE PROTEIN"/>
    <property type="match status" value="1"/>
</dbReference>
<dbReference type="PANTHER" id="PTHR44051">
    <property type="entry name" value="GLUTATHIONE S-TRANSFERASE-RELATED"/>
    <property type="match status" value="1"/>
</dbReference>
<reference evidence="3" key="1">
    <citation type="submission" date="2020-08" db="EMBL/GenBank/DDBJ databases">
        <title>Ramlibacter sp. GTP1 16S ribosomal RNA gene genome sequencing and assembly.</title>
        <authorList>
            <person name="Kang M."/>
        </authorList>
    </citation>
    <scope>NUCLEOTIDE SEQUENCE</scope>
    <source>
        <strain evidence="3">GTP1</strain>
    </source>
</reference>
<dbReference type="CDD" id="cd03056">
    <property type="entry name" value="GST_N_4"/>
    <property type="match status" value="1"/>
</dbReference>
<evidence type="ECO:0000313" key="3">
    <source>
        <dbReference type="EMBL" id="MBC5766879.1"/>
    </source>
</evidence>
<dbReference type="PROSITE" id="PS50405">
    <property type="entry name" value="GST_CTER"/>
    <property type="match status" value="1"/>
</dbReference>
<dbReference type="Proteomes" id="UP000596827">
    <property type="component" value="Unassembled WGS sequence"/>
</dbReference>
<protein>
    <submittedName>
        <fullName evidence="3">Glutathione S-transferase N-terminal domain-containing protein</fullName>
    </submittedName>
</protein>
<organism evidence="3 4">
    <name type="scientific">Ramlibacter albus</name>
    <dbReference type="NCBI Taxonomy" id="2079448"/>
    <lineage>
        <taxon>Bacteria</taxon>
        <taxon>Pseudomonadati</taxon>
        <taxon>Pseudomonadota</taxon>
        <taxon>Betaproteobacteria</taxon>
        <taxon>Burkholderiales</taxon>
        <taxon>Comamonadaceae</taxon>
        <taxon>Ramlibacter</taxon>
    </lineage>
</organism>
<dbReference type="Pfam" id="PF00043">
    <property type="entry name" value="GST_C"/>
    <property type="match status" value="1"/>
</dbReference>
<dbReference type="Gene3D" id="1.20.1050.10">
    <property type="match status" value="1"/>
</dbReference>
<dbReference type="InterPro" id="IPR004046">
    <property type="entry name" value="GST_C"/>
</dbReference>
<dbReference type="InterPro" id="IPR036249">
    <property type="entry name" value="Thioredoxin-like_sf"/>
</dbReference>
<proteinExistence type="predicted"/>
<dbReference type="InterPro" id="IPR010987">
    <property type="entry name" value="Glutathione-S-Trfase_C-like"/>
</dbReference>
<dbReference type="SUPFAM" id="SSF47616">
    <property type="entry name" value="GST C-terminal domain-like"/>
    <property type="match status" value="1"/>
</dbReference>
<dbReference type="Pfam" id="PF13417">
    <property type="entry name" value="GST_N_3"/>
    <property type="match status" value="1"/>
</dbReference>
<dbReference type="SFLD" id="SFLDS00019">
    <property type="entry name" value="Glutathione_Transferase_(cytos"/>
    <property type="match status" value="1"/>
</dbReference>
<dbReference type="Gene3D" id="3.40.30.10">
    <property type="entry name" value="Glutaredoxin"/>
    <property type="match status" value="1"/>
</dbReference>
<feature type="domain" description="GST C-terminal" evidence="2">
    <location>
        <begin position="86"/>
        <end position="214"/>
    </location>
</feature>
<comment type="caution">
    <text evidence="3">The sequence shown here is derived from an EMBL/GenBank/DDBJ whole genome shotgun (WGS) entry which is preliminary data.</text>
</comment>
<dbReference type="EMBL" id="JACORU010000008">
    <property type="protein sequence ID" value="MBC5766879.1"/>
    <property type="molecule type" value="Genomic_DNA"/>
</dbReference>
<evidence type="ECO:0000313" key="4">
    <source>
        <dbReference type="Proteomes" id="UP000596827"/>
    </source>
</evidence>
<evidence type="ECO:0000259" key="2">
    <source>
        <dbReference type="PROSITE" id="PS50405"/>
    </source>
</evidence>
<dbReference type="InterPro" id="IPR004045">
    <property type="entry name" value="Glutathione_S-Trfase_N"/>
</dbReference>
<gene>
    <name evidence="3" type="ORF">H8R02_20605</name>
</gene>
<evidence type="ECO:0000259" key="1">
    <source>
        <dbReference type="PROSITE" id="PS50404"/>
    </source>
</evidence>
<dbReference type="InterPro" id="IPR036282">
    <property type="entry name" value="Glutathione-S-Trfase_C_sf"/>
</dbReference>
<name>A0A923S3S9_9BURK</name>
<sequence>MYRLHGFCQSGNSYKVAFMLRALGVPWEPVFVDYMAAGVTRDNAWRETVNEMGEAPVLEADGKRLSQSGAILTWLADKHGRFGGRNAEEKYEVLRWLLYDNHKFTSYFATWRFMKSFGAEPPKPDVEAFLKTRINNCFGVVDKHLATQPYIAGDSPTIADMSLCGYLFFPPEESGYDVAAQYPNIGAWLARVRQVPGWCDPYEALPGEQLKPKW</sequence>
<dbReference type="InterPro" id="IPR040079">
    <property type="entry name" value="Glutathione_S-Trfase"/>
</dbReference>
<dbReference type="PROSITE" id="PS50404">
    <property type="entry name" value="GST_NTER"/>
    <property type="match status" value="1"/>
</dbReference>
<dbReference type="SFLD" id="SFLDG00358">
    <property type="entry name" value="Main_(cytGST)"/>
    <property type="match status" value="1"/>
</dbReference>
<accession>A0A923S3S9</accession>
<dbReference type="RefSeq" id="WP_187083372.1">
    <property type="nucleotide sequence ID" value="NZ_JACORU010000008.1"/>
</dbReference>
<dbReference type="AlphaFoldDB" id="A0A923S3S9"/>
<keyword evidence="4" id="KW-1185">Reference proteome</keyword>